<reference evidence="1 2" key="1">
    <citation type="submission" date="2019-04" db="EMBL/GenBank/DDBJ databases">
        <title>Natronospirillum operosus gen. nov., sp. nov., a haloalkaliphilic satellite isolated from decaying biomass of laboratory culture of cyanobacterium Geitlerinema sp. and proposal of Natronospirillaceae fam. nov. and Saccharospirillaceae fam. nov.</title>
        <authorList>
            <person name="Kevbrin V."/>
            <person name="Boltyanskaya Y."/>
            <person name="Koziaeva V."/>
            <person name="Grouzdev D.S."/>
            <person name="Park M."/>
            <person name="Cho J."/>
        </authorList>
    </citation>
    <scope>NUCLEOTIDE SEQUENCE [LARGE SCALE GENOMIC DNA]</scope>
    <source>
        <strain evidence="1 2">G-116</strain>
    </source>
</reference>
<name>A0A4Z0W920_9GAMM</name>
<dbReference type="OrthoDB" id="6172330at2"/>
<protein>
    <submittedName>
        <fullName evidence="1">Uncharacterized protein</fullName>
    </submittedName>
</protein>
<dbReference type="EMBL" id="SRMF01000002">
    <property type="protein sequence ID" value="TGG94077.1"/>
    <property type="molecule type" value="Genomic_DNA"/>
</dbReference>
<sequence>MNKRRNWILVIVIIAASTFGAGTLVGQEGSQQRPMGGQGMMEMQDMMNDMNAMMERCNAMMDMMQQGHESDRH</sequence>
<accession>A0A4Z0W920</accession>
<evidence type="ECO:0000313" key="1">
    <source>
        <dbReference type="EMBL" id="TGG94077.1"/>
    </source>
</evidence>
<organism evidence="1 2">
    <name type="scientific">Natronospirillum operosum</name>
    <dbReference type="NCBI Taxonomy" id="2759953"/>
    <lineage>
        <taxon>Bacteria</taxon>
        <taxon>Pseudomonadati</taxon>
        <taxon>Pseudomonadota</taxon>
        <taxon>Gammaproteobacteria</taxon>
        <taxon>Oceanospirillales</taxon>
        <taxon>Natronospirillaceae</taxon>
        <taxon>Natronospirillum</taxon>
    </lineage>
</organism>
<dbReference type="Proteomes" id="UP000297475">
    <property type="component" value="Unassembled WGS sequence"/>
</dbReference>
<comment type="caution">
    <text evidence="1">The sequence shown here is derived from an EMBL/GenBank/DDBJ whole genome shotgun (WGS) entry which is preliminary data.</text>
</comment>
<dbReference type="AlphaFoldDB" id="A0A4Z0W920"/>
<dbReference type="RefSeq" id="WP_135482646.1">
    <property type="nucleotide sequence ID" value="NZ_SRMF01000002.1"/>
</dbReference>
<evidence type="ECO:0000313" key="2">
    <source>
        <dbReference type="Proteomes" id="UP000297475"/>
    </source>
</evidence>
<gene>
    <name evidence="1" type="ORF">E4656_07825</name>
</gene>
<proteinExistence type="predicted"/>
<keyword evidence="2" id="KW-1185">Reference proteome</keyword>